<accession>A0ABD7BBB8</accession>
<dbReference type="EMBL" id="CP061723">
    <property type="protein sequence ID" value="QOC97491.1"/>
    <property type="molecule type" value="Genomic_DNA"/>
</dbReference>
<gene>
    <name evidence="1" type="ORF">ID616_26180</name>
</gene>
<protein>
    <recommendedName>
        <fullName evidence="3">Essential protein Yae1 N-terminal domain-containing protein</fullName>
    </recommendedName>
</protein>
<evidence type="ECO:0000313" key="2">
    <source>
        <dbReference type="Proteomes" id="UP000516786"/>
    </source>
</evidence>
<sequence length="260" mass="28993">MDHNWGAGRRSGGLDGGYTGSLDHAISNLHVGRSQGRKQGLEEGHKQGLEEGHKEGFEEGYSQGWYAGAARANEKLEPLRDYVRQYFDEAVQLRAEVERQRELIKLMHGQMLQFAQARRAGAQEGGPEAGLAEEVAALKKANRLLHATIDSMETQFQSTFAQSGLKTQQYNRTLVFAHAAQALVAELVADGTPEAQLVRERFVEHYRQEVAHSLREGDIQIAPELDEAFQKQLPETHRFIIDMLQSVAPRPEAGEPDPMP</sequence>
<organism evidence="1 2">
    <name type="scientific">Pseudomonas putida</name>
    <name type="common">Arthrobacter siderocapsulatus</name>
    <dbReference type="NCBI Taxonomy" id="303"/>
    <lineage>
        <taxon>Bacteria</taxon>
        <taxon>Pseudomonadati</taxon>
        <taxon>Pseudomonadota</taxon>
        <taxon>Gammaproteobacteria</taxon>
        <taxon>Pseudomonadales</taxon>
        <taxon>Pseudomonadaceae</taxon>
        <taxon>Pseudomonas</taxon>
    </lineage>
</organism>
<dbReference type="RefSeq" id="WP_191087006.1">
    <property type="nucleotide sequence ID" value="NZ_CP061723.1"/>
</dbReference>
<reference evidence="1 2" key="1">
    <citation type="submission" date="2020-09" db="EMBL/GenBank/DDBJ databases">
        <title>Co-existence of a novel multidrug-resistance efflux pump with carbapenem resistance gene blaVIM-2 in one megaplasmid in Pseudomonas putida.</title>
        <authorList>
            <person name="Peng K."/>
            <person name="Li R."/>
        </authorList>
    </citation>
    <scope>NUCLEOTIDE SEQUENCE [LARGE SCALE GENOMIC DNA]</scope>
    <source>
        <strain evidence="1 2">ZXPA-20</strain>
    </source>
</reference>
<evidence type="ECO:0000313" key="1">
    <source>
        <dbReference type="EMBL" id="QOC97491.1"/>
    </source>
</evidence>
<dbReference type="Proteomes" id="UP000516786">
    <property type="component" value="Chromosome"/>
</dbReference>
<evidence type="ECO:0008006" key="3">
    <source>
        <dbReference type="Google" id="ProtNLM"/>
    </source>
</evidence>
<proteinExistence type="predicted"/>
<dbReference type="AlphaFoldDB" id="A0ABD7BBB8"/>
<name>A0ABD7BBB8_PSEPU</name>